<keyword evidence="1" id="KW-0409">Iron storage</keyword>
<dbReference type="PANTHER" id="PTHR30295">
    <property type="entry name" value="BACTERIOFERRITIN"/>
    <property type="match status" value="1"/>
</dbReference>
<dbReference type="PANTHER" id="PTHR30295:SF1">
    <property type="entry name" value="DNA PROTECTION DURING STARVATION PROTEIN"/>
    <property type="match status" value="1"/>
</dbReference>
<dbReference type="Proteomes" id="UP000076079">
    <property type="component" value="Chromosome"/>
</dbReference>
<dbReference type="GO" id="GO:0005506">
    <property type="term" value="F:iron ion binding"/>
    <property type="evidence" value="ECO:0007669"/>
    <property type="project" value="TreeGrafter"/>
</dbReference>
<name>A0A143PN57_LUTPR</name>
<protein>
    <submittedName>
        <fullName evidence="4">Ycf48-like protein</fullName>
    </submittedName>
</protein>
<sequence>MTRLDRVTQILDQAIGGPNVNIGVHRAFWRGLTREQFVTKKVFDLPLVTVSDGQHSNLVKALRGESPFGIDLPTPPPDAEFSRMPAGLAAVAEEDIAFIQQWIDDGCPDEPPVVNELRWRATNAPRASSRTDDIWFVDPAIGWAVNSNGQIVHTEDGGTSWVEQLHDEDVYFRCVGFASRTRGWAGTLTASKRLFQTRDGGGHWTAVSNLPPGTPAAICGLSVVNDQVVFASGTNFPNRPPAVIKTVDGGQTWTAIDMKPFADLLIDTFFTSPDTGWVVGGKTDQPPATRTNVRPVVLRTEDGGRTWVDRAAAIQGVFPRGEWGWKIQFLDDGVGFVSLENFNAGAILKTLDGGLTWTRHAINDPQLNANLEGVGFVDAQHGWVGGWGDANFQRLSSSETRDGGITWKDANEIGKAINRFRFFGRPVTVGYASGETVYKYSSEPTRAPRAAAAEERPRFLESLEPVSAVGPLTIGVTVPPAAERLTVRIWDRFGDFVLMLVDEPDPRAGRRELTWDRHDATGERRPPGYFIWRVTVDGVSESRLVRLQ</sequence>
<reference evidence="4 5" key="1">
    <citation type="journal article" date="2016" name="Genome Announc.">
        <title>First Complete Genome Sequence of a Subdivision 6 Acidobacterium Strain.</title>
        <authorList>
            <person name="Huang S."/>
            <person name="Vieira S."/>
            <person name="Bunk B."/>
            <person name="Riedel T."/>
            <person name="Sproer C."/>
            <person name="Overmann J."/>
        </authorList>
    </citation>
    <scope>NUCLEOTIDE SEQUENCE [LARGE SCALE GENOMIC DNA]</scope>
    <source>
        <strain evidence="5">DSM 100886 HEG_-6_39</strain>
    </source>
</reference>
<gene>
    <name evidence="4" type="ORF">LuPra_02402</name>
</gene>
<dbReference type="Pfam" id="PF14870">
    <property type="entry name" value="PSII_BNR"/>
    <property type="match status" value="1"/>
</dbReference>
<keyword evidence="5" id="KW-1185">Reference proteome</keyword>
<dbReference type="GO" id="GO:0006879">
    <property type="term" value="P:intracellular iron ion homeostasis"/>
    <property type="evidence" value="ECO:0007669"/>
    <property type="project" value="UniProtKB-KW"/>
</dbReference>
<accession>A0A143PN57</accession>
<dbReference type="OrthoDB" id="9813892at2"/>
<proteinExistence type="predicted"/>
<dbReference type="EMBL" id="CP015136">
    <property type="protein sequence ID" value="AMY09189.1"/>
    <property type="molecule type" value="Genomic_DNA"/>
</dbReference>
<evidence type="ECO:0000313" key="5">
    <source>
        <dbReference type="Proteomes" id="UP000076079"/>
    </source>
</evidence>
<evidence type="ECO:0000256" key="2">
    <source>
        <dbReference type="ARBA" id="ARBA00023004"/>
    </source>
</evidence>
<dbReference type="Gene3D" id="2.60.40.4070">
    <property type="match status" value="1"/>
</dbReference>
<dbReference type="KEGG" id="abac:LuPra_02402"/>
<evidence type="ECO:0000256" key="1">
    <source>
        <dbReference type="ARBA" id="ARBA00022434"/>
    </source>
</evidence>
<feature type="domain" description="Photosynthesis system II assembly factor Ycf48/Hcf136-like" evidence="3">
    <location>
        <begin position="116"/>
        <end position="256"/>
    </location>
</feature>
<dbReference type="GO" id="GO:0005829">
    <property type="term" value="C:cytosol"/>
    <property type="evidence" value="ECO:0007669"/>
    <property type="project" value="TreeGrafter"/>
</dbReference>
<dbReference type="AlphaFoldDB" id="A0A143PN57"/>
<reference evidence="5" key="2">
    <citation type="submission" date="2016-04" db="EMBL/GenBank/DDBJ databases">
        <title>First Complete Genome Sequence of a Subdivision 6 Acidobacterium.</title>
        <authorList>
            <person name="Huang S."/>
            <person name="Vieira S."/>
            <person name="Bunk B."/>
            <person name="Riedel T."/>
            <person name="Sproeer C."/>
            <person name="Overmann J."/>
        </authorList>
    </citation>
    <scope>NUCLEOTIDE SEQUENCE [LARGE SCALE GENOMIC DNA]</scope>
    <source>
        <strain evidence="5">DSM 100886 HEG_-6_39</strain>
    </source>
</reference>
<dbReference type="InterPro" id="IPR028203">
    <property type="entry name" value="PSII_CF48-like_dom"/>
</dbReference>
<dbReference type="SUPFAM" id="SSF110296">
    <property type="entry name" value="Oligoxyloglucan reducing end-specific cellobiohydrolase"/>
    <property type="match status" value="1"/>
</dbReference>
<dbReference type="GO" id="GO:0004322">
    <property type="term" value="F:ferroxidase activity"/>
    <property type="evidence" value="ECO:0007669"/>
    <property type="project" value="TreeGrafter"/>
</dbReference>
<keyword evidence="2" id="KW-0408">Iron</keyword>
<dbReference type="PATRIC" id="fig|1813736.3.peg.2523"/>
<organism evidence="4 5">
    <name type="scientific">Luteitalea pratensis</name>
    <dbReference type="NCBI Taxonomy" id="1855912"/>
    <lineage>
        <taxon>Bacteria</taxon>
        <taxon>Pseudomonadati</taxon>
        <taxon>Acidobacteriota</taxon>
        <taxon>Vicinamibacteria</taxon>
        <taxon>Vicinamibacterales</taxon>
        <taxon>Vicinamibacteraceae</taxon>
        <taxon>Luteitalea</taxon>
    </lineage>
</organism>
<evidence type="ECO:0000259" key="3">
    <source>
        <dbReference type="Pfam" id="PF14870"/>
    </source>
</evidence>
<dbReference type="GO" id="GO:0020037">
    <property type="term" value="F:heme binding"/>
    <property type="evidence" value="ECO:0007669"/>
    <property type="project" value="TreeGrafter"/>
</dbReference>
<dbReference type="InterPro" id="IPR015943">
    <property type="entry name" value="WD40/YVTN_repeat-like_dom_sf"/>
</dbReference>
<dbReference type="STRING" id="1855912.LuPra_02402"/>
<evidence type="ECO:0000313" key="4">
    <source>
        <dbReference type="EMBL" id="AMY09189.1"/>
    </source>
</evidence>
<dbReference type="RefSeq" id="WP_157899057.1">
    <property type="nucleotide sequence ID" value="NZ_CP015136.1"/>
</dbReference>
<dbReference type="Gene3D" id="2.130.10.10">
    <property type="entry name" value="YVTN repeat-like/Quinoprotein amine dehydrogenase"/>
    <property type="match status" value="1"/>
</dbReference>